<dbReference type="Proteomes" id="UP000063699">
    <property type="component" value="Chromosome"/>
</dbReference>
<reference evidence="2 3" key="1">
    <citation type="submission" date="2015-07" db="EMBL/GenBank/DDBJ databases">
        <title>Genome sequencing of Kibdelosporangium phytohabitans.</title>
        <authorList>
            <person name="Qin S."/>
            <person name="Xing K."/>
        </authorList>
    </citation>
    <scope>NUCLEOTIDE SEQUENCE [LARGE SCALE GENOMIC DNA]</scope>
    <source>
        <strain evidence="2 3">KLBMP1111</strain>
    </source>
</reference>
<evidence type="ECO:0000256" key="1">
    <source>
        <dbReference type="SAM" id="SignalP"/>
    </source>
</evidence>
<proteinExistence type="predicted"/>
<feature type="chain" id="PRO_5039669876" description="GerMN domain-containing protein" evidence="1">
    <location>
        <begin position="21"/>
        <end position="132"/>
    </location>
</feature>
<evidence type="ECO:0008006" key="4">
    <source>
        <dbReference type="Google" id="ProtNLM"/>
    </source>
</evidence>
<gene>
    <name evidence="2" type="ORF">AOZ06_40270</name>
</gene>
<keyword evidence="1" id="KW-0732">Signal</keyword>
<accession>A0A0N9HY64</accession>
<feature type="signal peptide" evidence="1">
    <location>
        <begin position="1"/>
        <end position="20"/>
    </location>
</feature>
<dbReference type="KEGG" id="kphy:AOZ06_40270"/>
<dbReference type="STRING" id="860235.AOZ06_40270"/>
<dbReference type="EMBL" id="CP012752">
    <property type="protein sequence ID" value="ALG12268.1"/>
    <property type="molecule type" value="Genomic_DNA"/>
</dbReference>
<evidence type="ECO:0000313" key="2">
    <source>
        <dbReference type="EMBL" id="ALG12268.1"/>
    </source>
</evidence>
<dbReference type="PROSITE" id="PS51257">
    <property type="entry name" value="PROKAR_LIPOPROTEIN"/>
    <property type="match status" value="1"/>
</dbReference>
<dbReference type="AlphaFoldDB" id="A0A0N9HY64"/>
<evidence type="ECO:0000313" key="3">
    <source>
        <dbReference type="Proteomes" id="UP000063699"/>
    </source>
</evidence>
<keyword evidence="3" id="KW-1185">Reference proteome</keyword>
<sequence>MKRALVMVALLLAGCGVQPTAPIGGSRATGAVIYLVQDGEVTPVLRPTRHESSKLSALELLAEGATPGGLYTTEVPRELGPRSVDGVTVTVTADVAALSTVAVTQIVCTAAIPQPVTLRGGGQTRGPLSCPV</sequence>
<dbReference type="RefSeq" id="WP_054294163.1">
    <property type="nucleotide sequence ID" value="NZ_CP012752.1"/>
</dbReference>
<organism evidence="2 3">
    <name type="scientific">Kibdelosporangium phytohabitans</name>
    <dbReference type="NCBI Taxonomy" id="860235"/>
    <lineage>
        <taxon>Bacteria</taxon>
        <taxon>Bacillati</taxon>
        <taxon>Actinomycetota</taxon>
        <taxon>Actinomycetes</taxon>
        <taxon>Pseudonocardiales</taxon>
        <taxon>Pseudonocardiaceae</taxon>
        <taxon>Kibdelosporangium</taxon>
    </lineage>
</organism>
<name>A0A0N9HY64_9PSEU</name>
<protein>
    <recommendedName>
        <fullName evidence="4">GerMN domain-containing protein</fullName>
    </recommendedName>
</protein>